<comment type="similarity">
    <text evidence="4">Belongs to the WD repeat PAAF1/RPN14 family.</text>
</comment>
<dbReference type="GO" id="GO:0000502">
    <property type="term" value="C:proteasome complex"/>
    <property type="evidence" value="ECO:0007669"/>
    <property type="project" value="UniProtKB-KW"/>
</dbReference>
<sequence length="391" mass="42731">MNGEGSSMETKQMAETAVIAQHDWFTCIRNPEAEISFFVGIREYGSLSDFIDIRYRGGNLLAASPERVHVEKLSARRLAVTFKDSVSTTFVAPRIEFTTMHSSSVQSVDVSPSGRLAVSSDSHGRIVVWNTDTAEIIRNFVGHIFDVNRCRFFPSGLVVLSAGMDMSVRIWSVETGQCPRVLKGHKQGVVDIGIIDRGKEVLSCSKDGSVKMWNCGSAECLRTWCPEVGVVNALSVKRSSAVSNIFGVACEMRAAKVYDIRSDEPGITIDTDGEEGTAITFGKNSESDNLFIGTSDGSILSYDLKAGKMLAKLKTSRGAVTRLCMEDSFGLIASFHDGTVGCYEVPLNSKTAKIEFSGADCDPIYDISAIAEGRQLYTACRDRIVRRYTLE</sequence>
<evidence type="ECO:0000313" key="6">
    <source>
        <dbReference type="Proteomes" id="UP000887569"/>
    </source>
</evidence>
<dbReference type="InterPro" id="IPR015943">
    <property type="entry name" value="WD40/YVTN_repeat-like_dom_sf"/>
</dbReference>
<dbReference type="SMART" id="SM00320">
    <property type="entry name" value="WD40"/>
    <property type="match status" value="6"/>
</dbReference>
<feature type="repeat" description="WD" evidence="5">
    <location>
        <begin position="98"/>
        <end position="139"/>
    </location>
</feature>
<name>A0A915AQ47_PARUN</name>
<dbReference type="InterPro" id="IPR001680">
    <property type="entry name" value="WD40_rpt"/>
</dbReference>
<dbReference type="AlphaFoldDB" id="A0A915AQ47"/>
<organism evidence="6 7">
    <name type="scientific">Parascaris univalens</name>
    <name type="common">Nematode worm</name>
    <dbReference type="NCBI Taxonomy" id="6257"/>
    <lineage>
        <taxon>Eukaryota</taxon>
        <taxon>Metazoa</taxon>
        <taxon>Ecdysozoa</taxon>
        <taxon>Nematoda</taxon>
        <taxon>Chromadorea</taxon>
        <taxon>Rhabditida</taxon>
        <taxon>Spirurina</taxon>
        <taxon>Ascaridomorpha</taxon>
        <taxon>Ascaridoidea</taxon>
        <taxon>Ascarididae</taxon>
        <taxon>Parascaris</taxon>
    </lineage>
</organism>
<proteinExistence type="inferred from homology"/>
<keyword evidence="1 5" id="KW-0853">WD repeat</keyword>
<dbReference type="PROSITE" id="PS50294">
    <property type="entry name" value="WD_REPEATS_REGION"/>
    <property type="match status" value="3"/>
</dbReference>
<keyword evidence="3" id="KW-0647">Proteasome</keyword>
<dbReference type="Pfam" id="PF00400">
    <property type="entry name" value="WD40"/>
    <property type="match status" value="3"/>
</dbReference>
<evidence type="ECO:0000256" key="2">
    <source>
        <dbReference type="ARBA" id="ARBA00022737"/>
    </source>
</evidence>
<accession>A0A915AQ47</accession>
<dbReference type="Gene3D" id="2.130.10.10">
    <property type="entry name" value="YVTN repeat-like/Quinoprotein amine dehydrogenase"/>
    <property type="match status" value="2"/>
</dbReference>
<evidence type="ECO:0000256" key="3">
    <source>
        <dbReference type="ARBA" id="ARBA00022942"/>
    </source>
</evidence>
<dbReference type="SUPFAM" id="SSF50978">
    <property type="entry name" value="WD40 repeat-like"/>
    <property type="match status" value="1"/>
</dbReference>
<keyword evidence="6" id="KW-1185">Reference proteome</keyword>
<dbReference type="PANTHER" id="PTHR19857">
    <property type="entry name" value="MITOCHONDRIAL DIVISION PROTEIN 1-RELATED"/>
    <property type="match status" value="1"/>
</dbReference>
<dbReference type="Proteomes" id="UP000887569">
    <property type="component" value="Unplaced"/>
</dbReference>
<dbReference type="InterPro" id="IPR051179">
    <property type="entry name" value="WD_repeat_multifunction"/>
</dbReference>
<evidence type="ECO:0000256" key="1">
    <source>
        <dbReference type="ARBA" id="ARBA00022574"/>
    </source>
</evidence>
<evidence type="ECO:0000256" key="5">
    <source>
        <dbReference type="PROSITE-ProRule" id="PRU00221"/>
    </source>
</evidence>
<feature type="repeat" description="WD" evidence="5">
    <location>
        <begin position="140"/>
        <end position="181"/>
    </location>
</feature>
<dbReference type="InterPro" id="IPR036322">
    <property type="entry name" value="WD40_repeat_dom_sf"/>
</dbReference>
<dbReference type="PANTHER" id="PTHR19857:SF19">
    <property type="entry name" value="26S PROTEASOME REGULATORY SUBUNIT RPN14"/>
    <property type="match status" value="1"/>
</dbReference>
<dbReference type="WBParaSite" id="PgR011_g126_t04">
    <property type="protein sequence ID" value="PgR011_g126_t04"/>
    <property type="gene ID" value="PgR011_g126"/>
</dbReference>
<dbReference type="PROSITE" id="PS50082">
    <property type="entry name" value="WD_REPEATS_2"/>
    <property type="match status" value="3"/>
</dbReference>
<keyword evidence="2" id="KW-0677">Repeat</keyword>
<feature type="repeat" description="WD" evidence="5">
    <location>
        <begin position="182"/>
        <end position="223"/>
    </location>
</feature>
<evidence type="ECO:0000256" key="4">
    <source>
        <dbReference type="ARBA" id="ARBA00038321"/>
    </source>
</evidence>
<evidence type="ECO:0000313" key="7">
    <source>
        <dbReference type="WBParaSite" id="PgR011_g126_t04"/>
    </source>
</evidence>
<reference evidence="7" key="1">
    <citation type="submission" date="2022-11" db="UniProtKB">
        <authorList>
            <consortium name="WormBaseParasite"/>
        </authorList>
    </citation>
    <scope>IDENTIFICATION</scope>
</reference>
<protein>
    <submittedName>
        <fullName evidence="7">SAM-dependent MTase RsmB/NOP-type domain-containing protein</fullName>
    </submittedName>
</protein>